<dbReference type="OrthoDB" id="543755at2"/>
<dbReference type="RefSeq" id="WP_094826524.1">
    <property type="nucleotide sequence ID" value="NZ_NEVL01000003.1"/>
</dbReference>
<dbReference type="Proteomes" id="UP000217005">
    <property type="component" value="Unassembled WGS sequence"/>
</dbReference>
<protein>
    <submittedName>
        <fullName evidence="1">Beta-3-deoxy-D-manno-oct-2-ulosonic acid transferase</fullName>
    </submittedName>
</protein>
<dbReference type="GO" id="GO:0015774">
    <property type="term" value="P:polysaccharide transport"/>
    <property type="evidence" value="ECO:0007669"/>
    <property type="project" value="InterPro"/>
</dbReference>
<keyword evidence="3" id="KW-1185">Reference proteome</keyword>
<dbReference type="GO" id="GO:0016740">
    <property type="term" value="F:transferase activity"/>
    <property type="evidence" value="ECO:0007669"/>
    <property type="project" value="UniProtKB-KW"/>
</dbReference>
<dbReference type="CDD" id="cd16439">
    <property type="entry name" value="beta_Kdo_transferase_KpsC_2"/>
    <property type="match status" value="1"/>
</dbReference>
<accession>A0A261SEZ6</accession>
<dbReference type="EMBL" id="NEVL01000003">
    <property type="protein sequence ID" value="OZI35715.1"/>
    <property type="molecule type" value="Genomic_DNA"/>
</dbReference>
<evidence type="ECO:0000313" key="4">
    <source>
        <dbReference type="Proteomes" id="UP000217005"/>
    </source>
</evidence>
<evidence type="ECO:0000313" key="1">
    <source>
        <dbReference type="EMBL" id="OZI35715.1"/>
    </source>
</evidence>
<dbReference type="GO" id="GO:0000271">
    <property type="term" value="P:polysaccharide biosynthetic process"/>
    <property type="evidence" value="ECO:0007669"/>
    <property type="project" value="InterPro"/>
</dbReference>
<reference evidence="1 4" key="1">
    <citation type="submission" date="2017-05" db="EMBL/GenBank/DDBJ databases">
        <title>Complete and WGS of Bordetella genogroups.</title>
        <authorList>
            <person name="Spilker T."/>
            <person name="LiPuma J."/>
        </authorList>
    </citation>
    <scope>NUCLEOTIDE SEQUENCE [LARGE SCALE GENOMIC DNA]</scope>
    <source>
        <strain evidence="1 4">AU17610</strain>
    </source>
</reference>
<comment type="caution">
    <text evidence="1">The sequence shown here is derived from an EMBL/GenBank/DDBJ whole genome shotgun (WGS) entry which is preliminary data.</text>
</comment>
<keyword evidence="1" id="KW-0808">Transferase</keyword>
<dbReference type="EMBL" id="NEVR01000003">
    <property type="protein sequence ID" value="OZI64239.1"/>
    <property type="molecule type" value="Genomic_DNA"/>
</dbReference>
<evidence type="ECO:0000313" key="2">
    <source>
        <dbReference type="EMBL" id="OZI64239.1"/>
    </source>
</evidence>
<sequence length="688" mass="75714">MIEIHSSGIARIPLLAELLGAAVTRFRPWRPAARRRLQAIAGWGAKPTAQGARRRAARLNLPYLALEDGFLRSFGTGQGSPTLSLVVDRLGIYYDATRPSELEAMLASDADLLADLDDAVPDAISRVRSHRLSKYNHTPFAPPELPPAQGRKRVLVVDQTQGDMSVTLGLADAETFACMLDAARAEHPGALIHVKTHPEVVAGAKAGYLSDVVPDADVVLLDTDMNALGLIEQMDHVYVVSSQMGFEALLAGKPVTCFGMPWYAGWGLTDDRQQCKRRTRTRTLEELFAAAYFHYTRYIDPLSHGRGTIFDVIDWLVRQRAMAARMPSRTILVGTRRWKSAHLSPMLSPYPGRVLSAEDATQAAAFAPKAGEALAFWGAEPPAGLAELAEQSGAALVAIEDGFMRSVGLGSDLIKPLSLALDGSGIYFDPRRESDLERELNYGTFTQGDCAAAQRIRAFIVAHGITKYNVAQPEPAGWDAQGREVVLVPGQVEDDASVRFGCDSVRTNLALLAEARLAHPDAYLVYKPHPDVLSRNRRGKVAQAEALEYADHIELELSVVSCIEACDVVHTMTSLSGFDALLRGKRVVVYGQPFYAGWGLTEDRGRIVRRARRLSLDQLVAGTLLRYPLYWDWELRGYTTCEAVLTRIMQTREALQAQGRLASLRAGYARRQVRKLQALWQARLSYRG</sequence>
<dbReference type="AlphaFoldDB" id="A0A261SEZ6"/>
<name>A0A261SEZ6_9BORD</name>
<evidence type="ECO:0000313" key="3">
    <source>
        <dbReference type="Proteomes" id="UP000216354"/>
    </source>
</evidence>
<proteinExistence type="predicted"/>
<organism evidence="1 4">
    <name type="scientific">Bordetella genomosp. 1</name>
    <dbReference type="NCBI Taxonomy" id="1395607"/>
    <lineage>
        <taxon>Bacteria</taxon>
        <taxon>Pseudomonadati</taxon>
        <taxon>Pseudomonadota</taxon>
        <taxon>Betaproteobacteria</taxon>
        <taxon>Burkholderiales</taxon>
        <taxon>Alcaligenaceae</taxon>
        <taxon>Bordetella</taxon>
    </lineage>
</organism>
<dbReference type="CDD" id="cd16440">
    <property type="entry name" value="beta_Kdo_transferase_KpsC_1"/>
    <property type="match status" value="1"/>
</dbReference>
<reference evidence="2 3" key="2">
    <citation type="submission" date="2017-05" db="EMBL/GenBank/DDBJ databases">
        <title>Complete and WGS of Bordetella genogroups.</title>
        <authorList>
            <person name="Spilker T."/>
            <person name="Lipuma J."/>
        </authorList>
    </citation>
    <scope>NUCLEOTIDE SEQUENCE [LARGE SCALE GENOMIC DNA]</scope>
    <source>
        <strain evidence="2 3">AU9795</strain>
    </source>
</reference>
<dbReference type="InterPro" id="IPR007833">
    <property type="entry name" value="Capsule_polysaccharide_synth"/>
</dbReference>
<dbReference type="Proteomes" id="UP000216354">
    <property type="component" value="Unassembled WGS sequence"/>
</dbReference>
<dbReference type="Pfam" id="PF05159">
    <property type="entry name" value="Capsule_synth"/>
    <property type="match status" value="2"/>
</dbReference>
<gene>
    <name evidence="2" type="ORF">CAL27_16885</name>
    <name evidence="1" type="ORF">CEG14_11680</name>
</gene>